<feature type="chain" id="PRO_5035157095" evidence="3">
    <location>
        <begin position="23"/>
        <end position="306"/>
    </location>
</feature>
<dbReference type="PANTHER" id="PTHR35841">
    <property type="entry name" value="PHOSPHONATES-BINDING PERIPLASMIC PROTEIN"/>
    <property type="match status" value="1"/>
</dbReference>
<dbReference type="Proteomes" id="UP000614424">
    <property type="component" value="Unassembled WGS sequence"/>
</dbReference>
<dbReference type="InterPro" id="IPR005770">
    <property type="entry name" value="PhnD"/>
</dbReference>
<sequence>MKLKTILSVCLLLLFTASIAYAGGLADGSRNNPLRVMLVPTDAGSSDITEDYKPVFDAITKNYGIHFKVMAGSSYGAVVEGMCNDQAEIAWFGPVTFGEAHEMCGAELLAVDVKKGKSVYYSGIYTRKDSGLSDIKDLKGHSMALGSTHSTSSFNFPVAMMIAAGLDPARDLSKIVIAGSHSNSIASMKEGRVDACAASFNSYEKAVKNNILDPKDFRVLAKSEPIPNPPMAMNTKLTPELKAKLKEAFNTIHTMVEPGKIRGYGGKKVDRYDADYPTEKMLSALKKLAAVTPKVKEAMVEKSGQQ</sequence>
<organism evidence="4 5">
    <name type="scientific">Candidatus Desulfobia pelagia</name>
    <dbReference type="NCBI Taxonomy" id="2841692"/>
    <lineage>
        <taxon>Bacteria</taxon>
        <taxon>Pseudomonadati</taxon>
        <taxon>Thermodesulfobacteriota</taxon>
        <taxon>Desulfobulbia</taxon>
        <taxon>Desulfobulbales</taxon>
        <taxon>Desulfobulbaceae</taxon>
        <taxon>Candidatus Desulfobia</taxon>
    </lineage>
</organism>
<accession>A0A8J6NCY3</accession>
<feature type="signal peptide" evidence="3">
    <location>
        <begin position="1"/>
        <end position="22"/>
    </location>
</feature>
<dbReference type="Gene3D" id="3.40.190.10">
    <property type="entry name" value="Periplasmic binding protein-like II"/>
    <property type="match status" value="2"/>
</dbReference>
<protein>
    <submittedName>
        <fullName evidence="4">Phosphate/phosphite/phosphonate ABC transporter substrate-binding protein</fullName>
    </submittedName>
</protein>
<proteinExistence type="inferred from homology"/>
<evidence type="ECO:0000313" key="5">
    <source>
        <dbReference type="Proteomes" id="UP000614424"/>
    </source>
</evidence>
<reference evidence="4 5" key="1">
    <citation type="submission" date="2020-08" db="EMBL/GenBank/DDBJ databases">
        <title>Bridging the membrane lipid divide: bacteria of the FCB group superphylum have the potential to synthesize archaeal ether lipids.</title>
        <authorList>
            <person name="Villanueva L."/>
            <person name="Von Meijenfeldt F.A.B."/>
            <person name="Westbye A.B."/>
            <person name="Yadav S."/>
            <person name="Hopmans E.C."/>
            <person name="Dutilh B.E."/>
            <person name="Sinninghe Damste J.S."/>
        </authorList>
    </citation>
    <scope>NUCLEOTIDE SEQUENCE [LARGE SCALE GENOMIC DNA]</scope>
    <source>
        <strain evidence="4">NIOZ-UU47</strain>
    </source>
</reference>
<dbReference type="GO" id="GO:0043190">
    <property type="term" value="C:ATP-binding cassette (ABC) transporter complex"/>
    <property type="evidence" value="ECO:0007669"/>
    <property type="project" value="InterPro"/>
</dbReference>
<evidence type="ECO:0000256" key="1">
    <source>
        <dbReference type="ARBA" id="ARBA00007162"/>
    </source>
</evidence>
<dbReference type="AlphaFoldDB" id="A0A8J6NCY3"/>
<gene>
    <name evidence="4" type="ORF">H8E41_10585</name>
</gene>
<evidence type="ECO:0000256" key="3">
    <source>
        <dbReference type="SAM" id="SignalP"/>
    </source>
</evidence>
<keyword evidence="2 3" id="KW-0732">Signal</keyword>
<comment type="similarity">
    <text evidence="1">Belongs to the phosphate/phosphite/phosphonate binding protein family.</text>
</comment>
<evidence type="ECO:0000256" key="2">
    <source>
        <dbReference type="ARBA" id="ARBA00022729"/>
    </source>
</evidence>
<dbReference type="PANTHER" id="PTHR35841:SF1">
    <property type="entry name" value="PHOSPHONATES-BINDING PERIPLASMIC PROTEIN"/>
    <property type="match status" value="1"/>
</dbReference>
<comment type="caution">
    <text evidence="4">The sequence shown here is derived from an EMBL/GenBank/DDBJ whole genome shotgun (WGS) entry which is preliminary data.</text>
</comment>
<name>A0A8J6NCY3_9BACT</name>
<dbReference type="CDD" id="cd01071">
    <property type="entry name" value="PBP2_PhnD_like"/>
    <property type="match status" value="1"/>
</dbReference>
<dbReference type="EMBL" id="JACNJZ010000150">
    <property type="protein sequence ID" value="MBC8318341.1"/>
    <property type="molecule type" value="Genomic_DNA"/>
</dbReference>
<dbReference type="Pfam" id="PF12974">
    <property type="entry name" value="Phosphonate-bd"/>
    <property type="match status" value="1"/>
</dbReference>
<dbReference type="NCBIfam" id="TIGR01098">
    <property type="entry name" value="3A0109s03R"/>
    <property type="match status" value="1"/>
</dbReference>
<evidence type="ECO:0000313" key="4">
    <source>
        <dbReference type="EMBL" id="MBC8318341.1"/>
    </source>
</evidence>
<dbReference type="SUPFAM" id="SSF53850">
    <property type="entry name" value="Periplasmic binding protein-like II"/>
    <property type="match status" value="1"/>
</dbReference>
<dbReference type="GO" id="GO:0055085">
    <property type="term" value="P:transmembrane transport"/>
    <property type="evidence" value="ECO:0007669"/>
    <property type="project" value="InterPro"/>
</dbReference>